<organism evidence="8 9">
    <name type="scientific">Candidatus Andersenbacteria bacterium RIFCSPHIGHO2_12_FULL_45_11</name>
    <dbReference type="NCBI Taxonomy" id="1797281"/>
    <lineage>
        <taxon>Bacteria</taxon>
        <taxon>Candidatus Anderseniibacteriota</taxon>
    </lineage>
</organism>
<keyword evidence="2" id="KW-0963">Cytoplasm</keyword>
<evidence type="ECO:0000256" key="2">
    <source>
        <dbReference type="ARBA" id="ARBA00022490"/>
    </source>
</evidence>
<dbReference type="Pfam" id="PF02609">
    <property type="entry name" value="Exonuc_VII_S"/>
    <property type="match status" value="1"/>
</dbReference>
<dbReference type="InterPro" id="IPR003761">
    <property type="entry name" value="Exonuc_VII_S"/>
</dbReference>
<sequence length="67" mass="8018">MEKPDKKFTFAKGYEELEAIVQDFESRELDLEKDLPKFERGLTLAKQLQERLKEIENTVQEIERKFA</sequence>
<dbReference type="Proteomes" id="UP000177528">
    <property type="component" value="Unassembled WGS sequence"/>
</dbReference>
<dbReference type="GO" id="GO:0008855">
    <property type="term" value="F:exodeoxyribonuclease VII activity"/>
    <property type="evidence" value="ECO:0007669"/>
    <property type="project" value="UniProtKB-UniRule"/>
</dbReference>
<evidence type="ECO:0000256" key="4">
    <source>
        <dbReference type="ARBA" id="ARBA00022801"/>
    </source>
</evidence>
<gene>
    <name evidence="8" type="ORF">A3D99_04090</name>
</gene>
<evidence type="ECO:0000256" key="3">
    <source>
        <dbReference type="ARBA" id="ARBA00022722"/>
    </source>
</evidence>
<dbReference type="EC" id="3.1.11.6" evidence="6"/>
<protein>
    <recommendedName>
        <fullName evidence="6">Exodeoxyribonuclease VII small subunit</fullName>
        <ecNumber evidence="6">3.1.11.6</ecNumber>
    </recommendedName>
</protein>
<keyword evidence="7" id="KW-0175">Coiled coil</keyword>
<dbReference type="EMBL" id="MHHR01000024">
    <property type="protein sequence ID" value="OGY33969.1"/>
    <property type="molecule type" value="Genomic_DNA"/>
</dbReference>
<reference evidence="8 9" key="1">
    <citation type="journal article" date="2016" name="Nat. Commun.">
        <title>Thousands of microbial genomes shed light on interconnected biogeochemical processes in an aquifer system.</title>
        <authorList>
            <person name="Anantharaman K."/>
            <person name="Brown C.T."/>
            <person name="Hug L.A."/>
            <person name="Sharon I."/>
            <person name="Castelle C.J."/>
            <person name="Probst A.J."/>
            <person name="Thomas B.C."/>
            <person name="Singh A."/>
            <person name="Wilkins M.J."/>
            <person name="Karaoz U."/>
            <person name="Brodie E.L."/>
            <person name="Williams K.H."/>
            <person name="Hubbard S.S."/>
            <person name="Banfield J.F."/>
        </authorList>
    </citation>
    <scope>NUCLEOTIDE SEQUENCE [LARGE SCALE GENOMIC DNA]</scope>
</reference>
<dbReference type="AlphaFoldDB" id="A0A1G1X1S9"/>
<evidence type="ECO:0000313" key="9">
    <source>
        <dbReference type="Proteomes" id="UP000177528"/>
    </source>
</evidence>
<dbReference type="NCBIfam" id="TIGR01280">
    <property type="entry name" value="xseB"/>
    <property type="match status" value="1"/>
</dbReference>
<dbReference type="GO" id="GO:0009318">
    <property type="term" value="C:exodeoxyribonuclease VII complex"/>
    <property type="evidence" value="ECO:0007669"/>
    <property type="project" value="UniProtKB-UniRule"/>
</dbReference>
<name>A0A1G1X1S9_9BACT</name>
<proteinExistence type="inferred from homology"/>
<evidence type="ECO:0000313" key="8">
    <source>
        <dbReference type="EMBL" id="OGY33969.1"/>
    </source>
</evidence>
<evidence type="ECO:0000256" key="1">
    <source>
        <dbReference type="ARBA" id="ARBA00009998"/>
    </source>
</evidence>
<evidence type="ECO:0000256" key="7">
    <source>
        <dbReference type="SAM" id="Coils"/>
    </source>
</evidence>
<dbReference type="Gene3D" id="1.10.287.1040">
    <property type="entry name" value="Exonuclease VII, small subunit"/>
    <property type="match status" value="1"/>
</dbReference>
<evidence type="ECO:0000256" key="6">
    <source>
        <dbReference type="NCBIfam" id="TIGR01280"/>
    </source>
</evidence>
<feature type="coiled-coil region" evidence="7">
    <location>
        <begin position="14"/>
        <end position="65"/>
    </location>
</feature>
<dbReference type="InterPro" id="IPR037004">
    <property type="entry name" value="Exonuc_VII_ssu_sf"/>
</dbReference>
<evidence type="ECO:0000256" key="5">
    <source>
        <dbReference type="ARBA" id="ARBA00022839"/>
    </source>
</evidence>
<accession>A0A1G1X1S9</accession>
<comment type="caution">
    <text evidence="8">The sequence shown here is derived from an EMBL/GenBank/DDBJ whole genome shotgun (WGS) entry which is preliminary data.</text>
</comment>
<dbReference type="SUPFAM" id="SSF116842">
    <property type="entry name" value="XseB-like"/>
    <property type="match status" value="1"/>
</dbReference>
<keyword evidence="3" id="KW-0540">Nuclease</keyword>
<keyword evidence="4" id="KW-0378">Hydrolase</keyword>
<dbReference type="GO" id="GO:0006308">
    <property type="term" value="P:DNA catabolic process"/>
    <property type="evidence" value="ECO:0007669"/>
    <property type="project" value="UniProtKB-UniRule"/>
</dbReference>
<keyword evidence="5" id="KW-0269">Exonuclease</keyword>
<comment type="similarity">
    <text evidence="1">Belongs to the XseB family.</text>
</comment>